<evidence type="ECO:0000313" key="5">
    <source>
        <dbReference type="Proteomes" id="UP000683360"/>
    </source>
</evidence>
<dbReference type="InterPro" id="IPR036508">
    <property type="entry name" value="Chitin-bd_dom_sf"/>
</dbReference>
<dbReference type="AlphaFoldDB" id="A0A8S3RNP6"/>
<dbReference type="OrthoDB" id="10476823at2759"/>
<dbReference type="Gene3D" id="2.170.140.10">
    <property type="entry name" value="Chitin binding domain"/>
    <property type="match status" value="1"/>
</dbReference>
<proteinExistence type="predicted"/>
<comment type="caution">
    <text evidence="4">The sequence shown here is derived from an EMBL/GenBank/DDBJ whole genome shotgun (WGS) entry which is preliminary data.</text>
</comment>
<name>A0A8S3RNP6_MYTED</name>
<keyword evidence="2" id="KW-1133">Transmembrane helix</keyword>
<evidence type="ECO:0000256" key="1">
    <source>
        <dbReference type="SAM" id="MobiDB-lite"/>
    </source>
</evidence>
<protein>
    <recommendedName>
        <fullName evidence="3">Chitin-binding type-2 domain-containing protein</fullName>
    </recommendedName>
</protein>
<evidence type="ECO:0000313" key="4">
    <source>
        <dbReference type="EMBL" id="CAG2209891.1"/>
    </source>
</evidence>
<evidence type="ECO:0000256" key="2">
    <source>
        <dbReference type="SAM" id="Phobius"/>
    </source>
</evidence>
<sequence>MDLPHSGESSRGYYQSSHTAQHHIQNIIVNSISVNINQFEELSTGTIEETQSDHGYLQLPEFINEKIESNHDYLKVNGSAKTHQRSIIGSDKLSDFPNGQHAGKGNESDDTTKKDTTDLNAVRVNEEIYSEVDDAAQTYFNQAHQGRQEHLDISKTLHTNDVANTDRFPKNVSKRFSLTSKQKWMLSSIMVGITVAIVVGIIIYISVNKESEKEQAETSVKVSTMEKTTSRSISRTEDMTSASSRDETTVSTSIIHTVSDETSSVRITLSEVPSSKETTATLDNLPTTTAAYEPYSDGTSTTLTPSSVDTVCTDTIALMNSGPAVITCYLNDKATFTVINVTYWKLGATDVQQLASIDDSYSITMFAMEEIVSISMSNNIINLTILNPSCTNEGTFAVVTDINGLTIKGQGKLSVISKPNGDATLQLHPDQIEGLENYRIFLLHSCIINVGYPPGDISIEMMKQDDTEFTTLNVDLHTSNDVINNTACSITRTVTFGFVFTAAMDRATMRCSVTHDLFTEESFVYSNNDTVSLISKETTTPEPMSSIDFLEELHIELHNRQRAITQIQSNGNIHDLIQEDGVTVNIVGQLVTISILNASCSSGDFYGLMAVDINGKVDGQAEGKLIVGSIPIDAVLTLHPDQIANLAYRNWLRHVCEADVGYPAAEIQIEILNEDDFCNRNYNGTNRYHHPTDCNRYVICVEKVSYVQACLPDLCFDPTIVACTFCDNVDSCP</sequence>
<dbReference type="SUPFAM" id="SSF57625">
    <property type="entry name" value="Invertebrate chitin-binding proteins"/>
    <property type="match status" value="1"/>
</dbReference>
<gene>
    <name evidence="4" type="ORF">MEDL_24005</name>
</gene>
<dbReference type="GO" id="GO:0005576">
    <property type="term" value="C:extracellular region"/>
    <property type="evidence" value="ECO:0007669"/>
    <property type="project" value="InterPro"/>
</dbReference>
<reference evidence="4" key="1">
    <citation type="submission" date="2021-03" db="EMBL/GenBank/DDBJ databases">
        <authorList>
            <person name="Bekaert M."/>
        </authorList>
    </citation>
    <scope>NUCLEOTIDE SEQUENCE</scope>
</reference>
<organism evidence="4 5">
    <name type="scientific">Mytilus edulis</name>
    <name type="common">Blue mussel</name>
    <dbReference type="NCBI Taxonomy" id="6550"/>
    <lineage>
        <taxon>Eukaryota</taxon>
        <taxon>Metazoa</taxon>
        <taxon>Spiralia</taxon>
        <taxon>Lophotrochozoa</taxon>
        <taxon>Mollusca</taxon>
        <taxon>Bivalvia</taxon>
        <taxon>Autobranchia</taxon>
        <taxon>Pteriomorphia</taxon>
        <taxon>Mytilida</taxon>
        <taxon>Mytiloidea</taxon>
        <taxon>Mytilidae</taxon>
        <taxon>Mytilinae</taxon>
        <taxon>Mytilus</taxon>
    </lineage>
</organism>
<keyword evidence="2" id="KW-0812">Transmembrane</keyword>
<feature type="transmembrane region" description="Helical" evidence="2">
    <location>
        <begin position="184"/>
        <end position="205"/>
    </location>
</feature>
<dbReference type="Proteomes" id="UP000683360">
    <property type="component" value="Unassembled WGS sequence"/>
</dbReference>
<feature type="domain" description="Chitin-binding type-2" evidence="3">
    <location>
        <begin position="675"/>
        <end position="733"/>
    </location>
</feature>
<dbReference type="InterPro" id="IPR002557">
    <property type="entry name" value="Chitin-bd_dom"/>
</dbReference>
<feature type="region of interest" description="Disordered" evidence="1">
    <location>
        <begin position="90"/>
        <end position="118"/>
    </location>
</feature>
<dbReference type="GO" id="GO:0008061">
    <property type="term" value="F:chitin binding"/>
    <property type="evidence" value="ECO:0007669"/>
    <property type="project" value="InterPro"/>
</dbReference>
<accession>A0A8S3RNP6</accession>
<dbReference type="PROSITE" id="PS50940">
    <property type="entry name" value="CHIT_BIND_II"/>
    <property type="match status" value="1"/>
</dbReference>
<feature type="compositionally biased region" description="Polar residues" evidence="1">
    <location>
        <begin position="217"/>
        <end position="233"/>
    </location>
</feature>
<evidence type="ECO:0000259" key="3">
    <source>
        <dbReference type="PROSITE" id="PS50940"/>
    </source>
</evidence>
<keyword evidence="2" id="KW-0472">Membrane</keyword>
<dbReference type="EMBL" id="CAJPWZ010001217">
    <property type="protein sequence ID" value="CAG2209891.1"/>
    <property type="molecule type" value="Genomic_DNA"/>
</dbReference>
<feature type="compositionally biased region" description="Basic and acidic residues" evidence="1">
    <location>
        <begin position="104"/>
        <end position="117"/>
    </location>
</feature>
<feature type="region of interest" description="Disordered" evidence="1">
    <location>
        <begin position="214"/>
        <end position="251"/>
    </location>
</feature>
<feature type="compositionally biased region" description="Basic and acidic residues" evidence="1">
    <location>
        <begin position="234"/>
        <end position="248"/>
    </location>
</feature>
<dbReference type="Pfam" id="PF01607">
    <property type="entry name" value="CBM_14"/>
    <property type="match status" value="1"/>
</dbReference>
<keyword evidence="5" id="KW-1185">Reference proteome</keyword>